<accession>J9GT45</accession>
<dbReference type="AlphaFoldDB" id="J9GT45"/>
<reference evidence="1" key="1">
    <citation type="journal article" date="2012" name="PLoS ONE">
        <title>Gene sets for utilization of primary and secondary nutrition supplies in the distal gut of endangered iberian lynx.</title>
        <authorList>
            <person name="Alcaide M."/>
            <person name="Messina E."/>
            <person name="Richter M."/>
            <person name="Bargiela R."/>
            <person name="Peplies J."/>
            <person name="Huws S.A."/>
            <person name="Newbold C.J."/>
            <person name="Golyshin P.N."/>
            <person name="Simon M.A."/>
            <person name="Lopez G."/>
            <person name="Yakimov M.M."/>
            <person name="Ferrer M."/>
        </authorList>
    </citation>
    <scope>NUCLEOTIDE SEQUENCE</scope>
</reference>
<proteinExistence type="predicted"/>
<organism evidence="1">
    <name type="scientific">gut metagenome</name>
    <dbReference type="NCBI Taxonomy" id="749906"/>
    <lineage>
        <taxon>unclassified sequences</taxon>
        <taxon>metagenomes</taxon>
        <taxon>organismal metagenomes</taxon>
    </lineage>
</organism>
<dbReference type="EMBL" id="AMCI01002146">
    <property type="protein sequence ID" value="EJX03470.1"/>
    <property type="molecule type" value="Genomic_DNA"/>
</dbReference>
<protein>
    <submittedName>
        <fullName evidence="1">Uncharacterized protein</fullName>
    </submittedName>
</protein>
<evidence type="ECO:0000313" key="1">
    <source>
        <dbReference type="EMBL" id="EJX03470.1"/>
    </source>
</evidence>
<sequence length="74" mass="8402">MLAEIEVMRREQNVLRAFTKELRPGILLGFFVGQVGYLLYDGEDAVLDSRQTLFEVTGPLVIASVREFLVPFVQ</sequence>
<name>J9GT45_9ZZZZ</name>
<comment type="caution">
    <text evidence="1">The sequence shown here is derived from an EMBL/GenBank/DDBJ whole genome shotgun (WGS) entry which is preliminary data.</text>
</comment>
<gene>
    <name evidence="1" type="ORF">EVA_08424</name>
</gene>